<comment type="caution">
    <text evidence="1">The sequence shown here is derived from an EMBL/GenBank/DDBJ whole genome shotgun (WGS) entry which is preliminary data.</text>
</comment>
<name>A0AAD8E683_DIPPU</name>
<dbReference type="EMBL" id="JASPKZ010008858">
    <property type="protein sequence ID" value="KAJ9578833.1"/>
    <property type="molecule type" value="Genomic_DNA"/>
</dbReference>
<organism evidence="1 2">
    <name type="scientific">Diploptera punctata</name>
    <name type="common">Pacific beetle cockroach</name>
    <dbReference type="NCBI Taxonomy" id="6984"/>
    <lineage>
        <taxon>Eukaryota</taxon>
        <taxon>Metazoa</taxon>
        <taxon>Ecdysozoa</taxon>
        <taxon>Arthropoda</taxon>
        <taxon>Hexapoda</taxon>
        <taxon>Insecta</taxon>
        <taxon>Pterygota</taxon>
        <taxon>Neoptera</taxon>
        <taxon>Polyneoptera</taxon>
        <taxon>Dictyoptera</taxon>
        <taxon>Blattodea</taxon>
        <taxon>Blaberoidea</taxon>
        <taxon>Blaberidae</taxon>
        <taxon>Diplopterinae</taxon>
        <taxon>Diploptera</taxon>
    </lineage>
</organism>
<dbReference type="Proteomes" id="UP001233999">
    <property type="component" value="Unassembled WGS sequence"/>
</dbReference>
<evidence type="ECO:0000313" key="1">
    <source>
        <dbReference type="EMBL" id="KAJ9578833.1"/>
    </source>
</evidence>
<proteinExistence type="predicted"/>
<feature type="non-terminal residue" evidence="1">
    <location>
        <position position="92"/>
    </location>
</feature>
<dbReference type="AlphaFoldDB" id="A0AAD8E683"/>
<accession>A0AAD8E683</accession>
<evidence type="ECO:0000313" key="2">
    <source>
        <dbReference type="Proteomes" id="UP001233999"/>
    </source>
</evidence>
<protein>
    <submittedName>
        <fullName evidence="1">Uncharacterized protein</fullName>
    </submittedName>
</protein>
<reference evidence="1" key="1">
    <citation type="journal article" date="2023" name="IScience">
        <title>Live-bearing cockroach genome reveals convergent evolutionary mechanisms linked to viviparity in insects and beyond.</title>
        <authorList>
            <person name="Fouks B."/>
            <person name="Harrison M.C."/>
            <person name="Mikhailova A.A."/>
            <person name="Marchal E."/>
            <person name="English S."/>
            <person name="Carruthers M."/>
            <person name="Jennings E.C."/>
            <person name="Chiamaka E.L."/>
            <person name="Frigard R.A."/>
            <person name="Pippel M."/>
            <person name="Attardo G.M."/>
            <person name="Benoit J.B."/>
            <person name="Bornberg-Bauer E."/>
            <person name="Tobe S.S."/>
        </authorList>
    </citation>
    <scope>NUCLEOTIDE SEQUENCE</scope>
    <source>
        <strain evidence="1">Stay&amp;Tobe</strain>
    </source>
</reference>
<feature type="non-terminal residue" evidence="1">
    <location>
        <position position="1"/>
    </location>
</feature>
<gene>
    <name evidence="1" type="ORF">L9F63_004937</name>
</gene>
<sequence length="92" mass="10528">EFFAASMLPLPCCFRSARTRLVYIILSIKSSQILHLLADYFCSVYFCSGIFPPTNAVFQLTFNTSTVHTYYFSRNISLRNDGIAVTRDMLQL</sequence>
<keyword evidence="2" id="KW-1185">Reference proteome</keyword>
<reference evidence="1" key="2">
    <citation type="submission" date="2023-05" db="EMBL/GenBank/DDBJ databases">
        <authorList>
            <person name="Fouks B."/>
        </authorList>
    </citation>
    <scope>NUCLEOTIDE SEQUENCE</scope>
    <source>
        <strain evidence="1">Stay&amp;Tobe</strain>
        <tissue evidence="1">Testes</tissue>
    </source>
</reference>